<organism evidence="1 2">
    <name type="scientific">Tilletiopsis washingtonensis</name>
    <dbReference type="NCBI Taxonomy" id="58919"/>
    <lineage>
        <taxon>Eukaryota</taxon>
        <taxon>Fungi</taxon>
        <taxon>Dikarya</taxon>
        <taxon>Basidiomycota</taxon>
        <taxon>Ustilaginomycotina</taxon>
        <taxon>Exobasidiomycetes</taxon>
        <taxon>Entylomatales</taxon>
        <taxon>Entylomatales incertae sedis</taxon>
        <taxon>Tilletiopsis</taxon>
    </lineage>
</organism>
<dbReference type="GeneID" id="37267179"/>
<dbReference type="RefSeq" id="XP_025599314.1">
    <property type="nucleotide sequence ID" value="XM_025739633.1"/>
</dbReference>
<accession>A0A316ZFB0</accession>
<gene>
    <name evidence="1" type="ORF">FA09DRAFT_239496</name>
</gene>
<proteinExistence type="predicted"/>
<evidence type="ECO:0000313" key="1">
    <source>
        <dbReference type="EMBL" id="PWN99035.1"/>
    </source>
</evidence>
<dbReference type="Proteomes" id="UP000245946">
    <property type="component" value="Unassembled WGS sequence"/>
</dbReference>
<name>A0A316ZFB0_9BASI</name>
<keyword evidence="2" id="KW-1185">Reference proteome</keyword>
<evidence type="ECO:0000313" key="2">
    <source>
        <dbReference type="Proteomes" id="UP000245946"/>
    </source>
</evidence>
<protein>
    <submittedName>
        <fullName evidence="1">Uncharacterized protein</fullName>
    </submittedName>
</protein>
<dbReference type="EMBL" id="KZ819289">
    <property type="protein sequence ID" value="PWN99035.1"/>
    <property type="molecule type" value="Genomic_DNA"/>
</dbReference>
<reference evidence="1 2" key="1">
    <citation type="journal article" date="2018" name="Mol. Biol. Evol.">
        <title>Broad Genomic Sampling Reveals a Smut Pathogenic Ancestry of the Fungal Clade Ustilaginomycotina.</title>
        <authorList>
            <person name="Kijpornyongpan T."/>
            <person name="Mondo S.J."/>
            <person name="Barry K."/>
            <person name="Sandor L."/>
            <person name="Lee J."/>
            <person name="Lipzen A."/>
            <person name="Pangilinan J."/>
            <person name="LaButti K."/>
            <person name="Hainaut M."/>
            <person name="Henrissat B."/>
            <person name="Grigoriev I.V."/>
            <person name="Spatafora J.W."/>
            <person name="Aime M.C."/>
        </authorList>
    </citation>
    <scope>NUCLEOTIDE SEQUENCE [LARGE SCALE GENOMIC DNA]</scope>
    <source>
        <strain evidence="1 2">MCA 4186</strain>
    </source>
</reference>
<sequence length="128" mass="14210">MINVPDELRYYSGGCSSFTILMLIEHVKRRRRLRRDGTREAISCVLWLASKVPGLTTATCAAVRPLQLSLHQGPACAARSGTSMSLFDRRQLHLPCCDAAEREQRGVSCRLLLLQPPFCRPGAGFSHV</sequence>
<dbReference type="AlphaFoldDB" id="A0A316ZFB0"/>